<dbReference type="EMBL" id="FOTS01000035">
    <property type="protein sequence ID" value="SFM04057.1"/>
    <property type="molecule type" value="Genomic_DNA"/>
</dbReference>
<dbReference type="STRING" id="1123291.SAMN04490355_103517"/>
<evidence type="ECO:0000256" key="1">
    <source>
        <dbReference type="ARBA" id="ARBA00008754"/>
    </source>
</evidence>
<sequence length="171" mass="18619">MKIAVGCDHIVTDIKDKTVKYLNGKGHDVIDCGTYDFVRTHYPIFGRKVGVMVAKGEVDIGICICGTGVGINIAAEKVKGVRCALVRDVQTAVYAKEELNANVIGVGGRVVGEGTIEYIVDAFIAAKYNPTAENQALIKKIDGLIGENDTIENDAIFDEFQKKWDEGFYND</sequence>
<evidence type="ECO:0000313" key="2">
    <source>
        <dbReference type="EMBL" id="SFM04057.1"/>
    </source>
</evidence>
<keyword evidence="2" id="KW-0413">Isomerase</keyword>
<dbReference type="PANTHER" id="PTHR30345:SF0">
    <property type="entry name" value="DNA DAMAGE-REPAIR_TOLERATION PROTEIN DRT102"/>
    <property type="match status" value="1"/>
</dbReference>
<name>A0A1I4MLX7_9FIRM</name>
<dbReference type="InterPro" id="IPR003500">
    <property type="entry name" value="RpiB_LacA_LacB"/>
</dbReference>
<dbReference type="InterPro" id="IPR036569">
    <property type="entry name" value="RpiB_LacA_LacB_sf"/>
</dbReference>
<keyword evidence="3" id="KW-1185">Reference proteome</keyword>
<dbReference type="Proteomes" id="UP000199520">
    <property type="component" value="Unassembled WGS sequence"/>
</dbReference>
<dbReference type="Gene3D" id="3.40.1400.10">
    <property type="entry name" value="Sugar-phosphate isomerase, RpiB/LacA/LacB"/>
    <property type="match status" value="1"/>
</dbReference>
<proteinExistence type="inferred from homology"/>
<dbReference type="AlphaFoldDB" id="A0A1I4MLX7"/>
<dbReference type="PIRSF" id="PIRSF005384">
    <property type="entry name" value="RpiB_LacA_B"/>
    <property type="match status" value="1"/>
</dbReference>
<accession>A0A1I4MLX7</accession>
<dbReference type="OrthoDB" id="1778624at2"/>
<organism evidence="2 3">
    <name type="scientific">Pelosinus propionicus DSM 13327</name>
    <dbReference type="NCBI Taxonomy" id="1123291"/>
    <lineage>
        <taxon>Bacteria</taxon>
        <taxon>Bacillati</taxon>
        <taxon>Bacillota</taxon>
        <taxon>Negativicutes</taxon>
        <taxon>Selenomonadales</taxon>
        <taxon>Sporomusaceae</taxon>
        <taxon>Pelosinus</taxon>
    </lineage>
</organism>
<dbReference type="NCBIfam" id="NF004051">
    <property type="entry name" value="PRK05571.1"/>
    <property type="match status" value="1"/>
</dbReference>
<evidence type="ECO:0000313" key="3">
    <source>
        <dbReference type="Proteomes" id="UP000199520"/>
    </source>
</evidence>
<gene>
    <name evidence="2" type="ORF">SAMN04490355_103517</name>
</gene>
<dbReference type="PANTHER" id="PTHR30345">
    <property type="entry name" value="RIBOSE-5-PHOSPHATE ISOMERASE B"/>
    <property type="match status" value="1"/>
</dbReference>
<dbReference type="SUPFAM" id="SSF89623">
    <property type="entry name" value="Ribose/Galactose isomerase RpiB/AlsB"/>
    <property type="match status" value="1"/>
</dbReference>
<dbReference type="GO" id="GO:0019316">
    <property type="term" value="P:D-allose catabolic process"/>
    <property type="evidence" value="ECO:0007669"/>
    <property type="project" value="TreeGrafter"/>
</dbReference>
<reference evidence="3" key="1">
    <citation type="submission" date="2016-10" db="EMBL/GenBank/DDBJ databases">
        <authorList>
            <person name="Varghese N."/>
            <person name="Submissions S."/>
        </authorList>
    </citation>
    <scope>NUCLEOTIDE SEQUENCE [LARGE SCALE GENOMIC DNA]</scope>
    <source>
        <strain evidence="3">DSM 13327</strain>
    </source>
</reference>
<comment type="similarity">
    <text evidence="1">Belongs to the LacAB/RpiB family.</text>
</comment>
<protein>
    <submittedName>
        <fullName evidence="2">Galactose-6-phosphate isomerase lacB subunit</fullName>
    </submittedName>
</protein>
<dbReference type="Pfam" id="PF02502">
    <property type="entry name" value="LacAB_rpiB"/>
    <property type="match status" value="1"/>
</dbReference>
<dbReference type="RefSeq" id="WP_090940013.1">
    <property type="nucleotide sequence ID" value="NZ_FOTS01000035.1"/>
</dbReference>
<dbReference type="NCBIfam" id="NF006381">
    <property type="entry name" value="PRK08622.1"/>
    <property type="match status" value="1"/>
</dbReference>
<dbReference type="NCBIfam" id="TIGR00689">
    <property type="entry name" value="rpiB_lacA_lacB"/>
    <property type="match status" value="1"/>
</dbReference>
<dbReference type="GO" id="GO:0009052">
    <property type="term" value="P:pentose-phosphate shunt, non-oxidative branch"/>
    <property type="evidence" value="ECO:0007669"/>
    <property type="project" value="TreeGrafter"/>
</dbReference>
<dbReference type="GO" id="GO:0004751">
    <property type="term" value="F:ribose-5-phosphate isomerase activity"/>
    <property type="evidence" value="ECO:0007669"/>
    <property type="project" value="TreeGrafter"/>
</dbReference>